<dbReference type="KEGG" id="meti:DK427_00645"/>
<protein>
    <recommendedName>
        <fullName evidence="5">GDP-L-fucose synthase</fullName>
        <ecNumber evidence="5">1.1.1.271</ecNumber>
    </recommendedName>
    <alternativeName>
        <fullName evidence="5">GDP-4-keto-6-deoxy-D-mannose-3,5-epimerase-4-reductase</fullName>
    </alternativeName>
</protein>
<dbReference type="Gene3D" id="3.40.50.720">
    <property type="entry name" value="NAD(P)-binding Rossmann-like Domain"/>
    <property type="match status" value="1"/>
</dbReference>
<feature type="binding site" evidence="5">
    <location>
        <begin position="9"/>
        <end position="15"/>
    </location>
    <ligand>
        <name>NADP(+)</name>
        <dbReference type="ChEBI" id="CHEBI:58349"/>
    </ligand>
</feature>
<comment type="pathway">
    <text evidence="5">Nucleotide-sugar biosynthesis; GDP-L-fucose biosynthesis via de novo pathway; GDP-L-fucose from GDP-alpha-D-mannose: step 2/2.</text>
</comment>
<dbReference type="HAMAP" id="MF_00956">
    <property type="entry name" value="GDP_fucose_synth"/>
    <property type="match status" value="1"/>
</dbReference>
<comment type="catalytic activity">
    <reaction evidence="5">
        <text>GDP-beta-L-fucose + NADP(+) = GDP-4-dehydro-alpha-D-rhamnose + NADPH + H(+)</text>
        <dbReference type="Rhea" id="RHEA:18885"/>
        <dbReference type="ChEBI" id="CHEBI:15378"/>
        <dbReference type="ChEBI" id="CHEBI:57273"/>
        <dbReference type="ChEBI" id="CHEBI:57783"/>
        <dbReference type="ChEBI" id="CHEBI:57964"/>
        <dbReference type="ChEBI" id="CHEBI:58349"/>
        <dbReference type="EC" id="1.1.1.271"/>
    </reaction>
</comment>
<name>A0A2U8VM22_9HYPH</name>
<reference evidence="7 8" key="1">
    <citation type="submission" date="2018-05" db="EMBL/GenBank/DDBJ databases">
        <title>Complete Genome Sequence of Methylobacterium sp. 17Sr1-43.</title>
        <authorList>
            <person name="Srinivasan S."/>
        </authorList>
    </citation>
    <scope>NUCLEOTIDE SEQUENCE [LARGE SCALE GENOMIC DNA]</scope>
    <source>
        <strain evidence="7 8">17Sr1-43</strain>
    </source>
</reference>
<evidence type="ECO:0000256" key="1">
    <source>
        <dbReference type="ARBA" id="ARBA00005959"/>
    </source>
</evidence>
<evidence type="ECO:0000256" key="2">
    <source>
        <dbReference type="ARBA" id="ARBA00022857"/>
    </source>
</evidence>
<dbReference type="GO" id="GO:0070401">
    <property type="term" value="F:NADP+ binding"/>
    <property type="evidence" value="ECO:0007669"/>
    <property type="project" value="UniProtKB-UniRule"/>
</dbReference>
<dbReference type="OrthoDB" id="9811425at2"/>
<dbReference type="GO" id="GO:0016853">
    <property type="term" value="F:isomerase activity"/>
    <property type="evidence" value="ECO:0007669"/>
    <property type="project" value="UniProtKB-KW"/>
</dbReference>
<dbReference type="AlphaFoldDB" id="A0A2U8VM22"/>
<dbReference type="InterPro" id="IPR028614">
    <property type="entry name" value="GDP_fucose/colitose_synth"/>
</dbReference>
<dbReference type="Pfam" id="PF01370">
    <property type="entry name" value="Epimerase"/>
    <property type="match status" value="1"/>
</dbReference>
<gene>
    <name evidence="5" type="primary">fcl</name>
    <name evidence="7" type="ORF">DK427_00645</name>
</gene>
<dbReference type="GO" id="GO:0050577">
    <property type="term" value="F:GDP-L-fucose synthase activity"/>
    <property type="evidence" value="ECO:0007669"/>
    <property type="project" value="UniProtKB-UniRule"/>
</dbReference>
<sequence length="316" mass="35188">MPKRILMTGASGFLGRHTLPVLREAYGADNVVAVSSSDHDLMDLREVERLLDATRPDVVVHYAAYSGGIGANRTYPADFYYRNTILTAHMFEAAARRRIGKLVYPMGGCSYPATAASPIDESQLWKGYPQDESAGYSTAKMMGTVAARSYRRQYGLDTAVIIPGNMYGEFDNFTTLDSHVVPAMIRRYYEARRQGVGEVVMWGSGQPQRDFVYAGDVAATIPYFIERYSADEPVNVSQGEPTRIRDLAEIIAELVGFEGRIVWDRDKPDGQMVKIFDTARLAGLGLSCRTPLRDGLRRTIDWLAANYETRGDGLRL</sequence>
<evidence type="ECO:0000256" key="3">
    <source>
        <dbReference type="ARBA" id="ARBA00023002"/>
    </source>
</evidence>
<keyword evidence="3 5" id="KW-0560">Oxidoreductase</keyword>
<organism evidence="7 8">
    <name type="scientific">Methylobacterium radiodurans</name>
    <dbReference type="NCBI Taxonomy" id="2202828"/>
    <lineage>
        <taxon>Bacteria</taxon>
        <taxon>Pseudomonadati</taxon>
        <taxon>Pseudomonadota</taxon>
        <taxon>Alphaproteobacteria</taxon>
        <taxon>Hyphomicrobiales</taxon>
        <taxon>Methylobacteriaceae</taxon>
        <taxon>Methylobacterium</taxon>
    </lineage>
</organism>
<feature type="binding site" evidence="5">
    <location>
        <position position="202"/>
    </location>
    <ligand>
        <name>substrate</name>
    </ligand>
</feature>
<keyword evidence="2 5" id="KW-0521">NADP</keyword>
<evidence type="ECO:0000256" key="4">
    <source>
        <dbReference type="ARBA" id="ARBA00023235"/>
    </source>
</evidence>
<feature type="active site" description="Proton donor/acceptor" evidence="5">
    <location>
        <position position="136"/>
    </location>
</feature>
<dbReference type="RefSeq" id="WP_109949577.1">
    <property type="nucleotide sequence ID" value="NZ_CP029551.1"/>
</dbReference>
<accession>A0A2U8VM22</accession>
<dbReference type="Gene3D" id="3.90.25.10">
    <property type="entry name" value="UDP-galactose 4-epimerase, domain 1"/>
    <property type="match status" value="1"/>
</dbReference>
<feature type="binding site" evidence="5">
    <location>
        <position position="179"/>
    </location>
    <ligand>
        <name>NADP(+)</name>
        <dbReference type="ChEBI" id="CHEBI:58349"/>
    </ligand>
</feature>
<feature type="binding site" evidence="5">
    <location>
        <position position="187"/>
    </location>
    <ligand>
        <name>substrate</name>
    </ligand>
</feature>
<dbReference type="InterPro" id="IPR036291">
    <property type="entry name" value="NAD(P)-bd_dom_sf"/>
</dbReference>
<dbReference type="GO" id="GO:0042351">
    <property type="term" value="P:'de novo' GDP-L-fucose biosynthetic process"/>
    <property type="evidence" value="ECO:0007669"/>
    <property type="project" value="UniProtKB-UniRule"/>
</dbReference>
<feature type="site" description="Important for catalytic activity" evidence="5">
    <location>
        <position position="109"/>
    </location>
</feature>
<feature type="binding site" evidence="5">
    <location>
        <position position="209"/>
    </location>
    <ligand>
        <name>substrate</name>
    </ligand>
</feature>
<comment type="similarity">
    <text evidence="1 5">Belongs to the NAD(P)-dependent epimerase/dehydratase family. Fucose synthase subfamily.</text>
</comment>
<dbReference type="UniPathway" id="UPA00128">
    <property type="reaction ID" value="UER00191"/>
</dbReference>
<dbReference type="InterPro" id="IPR001509">
    <property type="entry name" value="Epimerase_deHydtase"/>
</dbReference>
<proteinExistence type="inferred from homology"/>
<dbReference type="EC" id="1.1.1.271" evidence="5"/>
<evidence type="ECO:0000313" key="8">
    <source>
        <dbReference type="Proteomes" id="UP000246058"/>
    </source>
</evidence>
<evidence type="ECO:0000313" key="7">
    <source>
        <dbReference type="EMBL" id="AWN34436.1"/>
    </source>
</evidence>
<dbReference type="SUPFAM" id="SSF51735">
    <property type="entry name" value="NAD(P)-binding Rossmann-fold domains"/>
    <property type="match status" value="1"/>
</dbReference>
<comment type="function">
    <text evidence="5">Catalyzes the two-step NADP-dependent conversion of GDP-4-dehydro-6-deoxy-D-mannose to GDP-fucose, involving an epimerase and a reductase reaction.</text>
</comment>
<keyword evidence="8" id="KW-1185">Reference proteome</keyword>
<evidence type="ECO:0000259" key="6">
    <source>
        <dbReference type="Pfam" id="PF01370"/>
    </source>
</evidence>
<dbReference type="PANTHER" id="PTHR43238:SF1">
    <property type="entry name" value="GDP-L-FUCOSE SYNTHASE"/>
    <property type="match status" value="1"/>
</dbReference>
<dbReference type="PANTHER" id="PTHR43238">
    <property type="entry name" value="GDP-L-FUCOSE SYNTHASE"/>
    <property type="match status" value="1"/>
</dbReference>
<dbReference type="Proteomes" id="UP000246058">
    <property type="component" value="Chromosome"/>
</dbReference>
<feature type="binding site" evidence="5">
    <location>
        <position position="269"/>
    </location>
    <ligand>
        <name>substrate</name>
    </ligand>
</feature>
<feature type="binding site" evidence="5">
    <location>
        <position position="140"/>
    </location>
    <ligand>
        <name>NADP(+)</name>
        <dbReference type="ChEBI" id="CHEBI:58349"/>
    </ligand>
</feature>
<comment type="caution">
    <text evidence="5">Lacks conserved residue(s) required for the propagation of feature annotation.</text>
</comment>
<keyword evidence="4 5" id="KW-0413">Isomerase</keyword>
<evidence type="ECO:0000256" key="5">
    <source>
        <dbReference type="HAMAP-Rule" id="MF_00956"/>
    </source>
</evidence>
<dbReference type="EMBL" id="CP029551">
    <property type="protein sequence ID" value="AWN34436.1"/>
    <property type="molecule type" value="Genomic_DNA"/>
</dbReference>
<keyword evidence="5" id="KW-0511">Multifunctional enzyme</keyword>
<feature type="domain" description="NAD-dependent epimerase/dehydratase" evidence="6">
    <location>
        <begin position="5"/>
        <end position="235"/>
    </location>
</feature>